<dbReference type="Proteomes" id="UP000694403">
    <property type="component" value="Unplaced"/>
</dbReference>
<proteinExistence type="predicted"/>
<keyword evidence="2" id="KW-0040">ANK repeat</keyword>
<evidence type="ECO:0000313" key="4">
    <source>
        <dbReference type="Ensembl" id="ENSCSRP00000000013.1"/>
    </source>
</evidence>
<keyword evidence="3" id="KW-0175">Coiled coil</keyword>
<feature type="coiled-coil region" evidence="3">
    <location>
        <begin position="117"/>
        <end position="151"/>
    </location>
</feature>
<dbReference type="InterPro" id="IPR050776">
    <property type="entry name" value="Ank_Repeat/CDKN_Inhibitor"/>
</dbReference>
<accession>A0A8C3RHM0</accession>
<protein>
    <submittedName>
        <fullName evidence="4">Uncharacterized protein</fullName>
    </submittedName>
</protein>
<evidence type="ECO:0000256" key="2">
    <source>
        <dbReference type="ARBA" id="ARBA00023043"/>
    </source>
</evidence>
<dbReference type="GO" id="GO:0005634">
    <property type="term" value="C:nucleus"/>
    <property type="evidence" value="ECO:0007669"/>
    <property type="project" value="TreeGrafter"/>
</dbReference>
<evidence type="ECO:0000256" key="3">
    <source>
        <dbReference type="SAM" id="Coils"/>
    </source>
</evidence>
<reference evidence="4" key="1">
    <citation type="submission" date="2025-08" db="UniProtKB">
        <authorList>
            <consortium name="Ensembl"/>
        </authorList>
    </citation>
    <scope>IDENTIFICATION</scope>
</reference>
<reference evidence="4" key="2">
    <citation type="submission" date="2025-09" db="UniProtKB">
        <authorList>
            <consortium name="Ensembl"/>
        </authorList>
    </citation>
    <scope>IDENTIFICATION</scope>
</reference>
<organism evidence="4 5">
    <name type="scientific">Chelydra serpentina</name>
    <name type="common">Snapping turtle</name>
    <name type="synonym">Testudo serpentina</name>
    <dbReference type="NCBI Taxonomy" id="8475"/>
    <lineage>
        <taxon>Eukaryota</taxon>
        <taxon>Metazoa</taxon>
        <taxon>Chordata</taxon>
        <taxon>Craniata</taxon>
        <taxon>Vertebrata</taxon>
        <taxon>Euteleostomi</taxon>
        <taxon>Archelosauria</taxon>
        <taxon>Testudinata</taxon>
        <taxon>Testudines</taxon>
        <taxon>Cryptodira</taxon>
        <taxon>Durocryptodira</taxon>
        <taxon>Americhelydia</taxon>
        <taxon>Chelydroidea</taxon>
        <taxon>Chelydridae</taxon>
        <taxon>Chelydra</taxon>
    </lineage>
</organism>
<evidence type="ECO:0000313" key="5">
    <source>
        <dbReference type="Proteomes" id="UP000694403"/>
    </source>
</evidence>
<sequence length="176" mass="20372">MEGHLHCFKFLVSKMASVSHTLKARNDHGETPKDLAQRFYKENIVQYIDSVEHERDHPEEQESDDITLMRITETDKDRMLRECHSWILLLGHHRVTEAGADIVNRLGLPVLVFGRMISELEAQLEYERVRREKLERQLDEYRAKTSHLKECLEKLPLTPTISGVSVCPQVTALGNV</sequence>
<dbReference type="PANTHER" id="PTHR24201">
    <property type="entry name" value="ANK_REP_REGION DOMAIN-CONTAINING PROTEIN"/>
    <property type="match status" value="1"/>
</dbReference>
<evidence type="ECO:0000256" key="1">
    <source>
        <dbReference type="ARBA" id="ARBA00022737"/>
    </source>
</evidence>
<keyword evidence="1" id="KW-0677">Repeat</keyword>
<dbReference type="PANTHER" id="PTHR24201:SF2">
    <property type="entry name" value="ANKYRIN REPEAT DOMAIN-CONTAINING PROTEIN 42"/>
    <property type="match status" value="1"/>
</dbReference>
<name>A0A8C3RHM0_CHESE</name>
<dbReference type="SUPFAM" id="SSF48403">
    <property type="entry name" value="Ankyrin repeat"/>
    <property type="match status" value="1"/>
</dbReference>
<dbReference type="AlphaFoldDB" id="A0A8C3RHM0"/>
<dbReference type="GO" id="GO:0051059">
    <property type="term" value="F:NF-kappaB binding"/>
    <property type="evidence" value="ECO:0007669"/>
    <property type="project" value="TreeGrafter"/>
</dbReference>
<keyword evidence="5" id="KW-1185">Reference proteome</keyword>
<dbReference type="InterPro" id="IPR036770">
    <property type="entry name" value="Ankyrin_rpt-contain_sf"/>
</dbReference>
<dbReference type="Ensembl" id="ENSCSRT00000000014.1">
    <property type="protein sequence ID" value="ENSCSRP00000000013.1"/>
    <property type="gene ID" value="ENSCSRG00000000011.1"/>
</dbReference>